<reference evidence="1" key="1">
    <citation type="journal article" date="2014" name="Front. Microbiol.">
        <title>High frequency of phylogenetically diverse reductive dehalogenase-homologous genes in deep subseafloor sedimentary metagenomes.</title>
        <authorList>
            <person name="Kawai M."/>
            <person name="Futagami T."/>
            <person name="Toyoda A."/>
            <person name="Takaki Y."/>
            <person name="Nishi S."/>
            <person name="Hori S."/>
            <person name="Arai W."/>
            <person name="Tsubouchi T."/>
            <person name="Morono Y."/>
            <person name="Uchiyama I."/>
            <person name="Ito T."/>
            <person name="Fujiyama A."/>
            <person name="Inagaki F."/>
            <person name="Takami H."/>
        </authorList>
    </citation>
    <scope>NUCLEOTIDE SEQUENCE</scope>
    <source>
        <strain evidence="1">Expedition CK06-06</strain>
    </source>
</reference>
<sequence>MALTTINATDAQLQRPVNTIFQQTLLRNAKSRCLHFLGSDAASVNTQNGTTTATWRRITIGTNARAPLAEQVDAPSYMGGRPSSMLAFSPPTATALKYGNFVILNEEIQLY</sequence>
<organism evidence="1">
    <name type="scientific">marine sediment metagenome</name>
    <dbReference type="NCBI Taxonomy" id="412755"/>
    <lineage>
        <taxon>unclassified sequences</taxon>
        <taxon>metagenomes</taxon>
        <taxon>ecological metagenomes</taxon>
    </lineage>
</organism>
<gene>
    <name evidence="1" type="ORF">S01H1_16135</name>
</gene>
<protein>
    <submittedName>
        <fullName evidence="1">Uncharacterized protein</fullName>
    </submittedName>
</protein>
<comment type="caution">
    <text evidence="1">The sequence shown here is derived from an EMBL/GenBank/DDBJ whole genome shotgun (WGS) entry which is preliminary data.</text>
</comment>
<evidence type="ECO:0000313" key="1">
    <source>
        <dbReference type="EMBL" id="GAF79202.1"/>
    </source>
</evidence>
<feature type="non-terminal residue" evidence="1">
    <location>
        <position position="111"/>
    </location>
</feature>
<name>X0STE6_9ZZZZ</name>
<dbReference type="AlphaFoldDB" id="X0STE6"/>
<proteinExistence type="predicted"/>
<dbReference type="EMBL" id="BARS01008464">
    <property type="protein sequence ID" value="GAF79202.1"/>
    <property type="molecule type" value="Genomic_DNA"/>
</dbReference>
<accession>X0STE6</accession>